<reference evidence="3" key="1">
    <citation type="submission" date="2022-01" db="EMBL/GenBank/DDBJ databases">
        <title>Genome Sequence Resource for Two Populations of Ditylenchus destructor, the Migratory Endoparasitic Phytonematode.</title>
        <authorList>
            <person name="Zhang H."/>
            <person name="Lin R."/>
            <person name="Xie B."/>
        </authorList>
    </citation>
    <scope>NUCLEOTIDE SEQUENCE</scope>
    <source>
        <strain evidence="3">BazhouSP</strain>
    </source>
</reference>
<keyword evidence="4" id="KW-1185">Reference proteome</keyword>
<evidence type="ECO:0000313" key="4">
    <source>
        <dbReference type="Proteomes" id="UP001201812"/>
    </source>
</evidence>
<organism evidence="3 4">
    <name type="scientific">Ditylenchus destructor</name>
    <dbReference type="NCBI Taxonomy" id="166010"/>
    <lineage>
        <taxon>Eukaryota</taxon>
        <taxon>Metazoa</taxon>
        <taxon>Ecdysozoa</taxon>
        <taxon>Nematoda</taxon>
        <taxon>Chromadorea</taxon>
        <taxon>Rhabditida</taxon>
        <taxon>Tylenchina</taxon>
        <taxon>Tylenchomorpha</taxon>
        <taxon>Sphaerularioidea</taxon>
        <taxon>Anguinidae</taxon>
        <taxon>Anguininae</taxon>
        <taxon>Ditylenchus</taxon>
    </lineage>
</organism>
<dbReference type="InterPro" id="IPR009003">
    <property type="entry name" value="Peptidase_S1_PA"/>
</dbReference>
<dbReference type="Pfam" id="PF18694">
    <property type="entry name" value="TDP-43_N"/>
    <property type="match status" value="1"/>
</dbReference>
<dbReference type="AlphaFoldDB" id="A0AAD4N4D4"/>
<feature type="domain" description="TAR DNA-binding protein 43 N-terminal" evidence="2">
    <location>
        <begin position="4"/>
        <end position="77"/>
    </location>
</feature>
<dbReference type="InterPro" id="IPR041105">
    <property type="entry name" value="TDP-43_N"/>
</dbReference>
<dbReference type="EMBL" id="JAKKPZ010000013">
    <property type="protein sequence ID" value="KAI1714556.1"/>
    <property type="molecule type" value="Genomic_DNA"/>
</dbReference>
<dbReference type="CDD" id="cd19609">
    <property type="entry name" value="NTD_TDP-43"/>
    <property type="match status" value="1"/>
</dbReference>
<evidence type="ECO:0000256" key="1">
    <source>
        <dbReference type="SAM" id="MobiDB-lite"/>
    </source>
</evidence>
<accession>A0AAD4N4D4</accession>
<dbReference type="Proteomes" id="UP001201812">
    <property type="component" value="Unassembled WGS sequence"/>
</dbReference>
<comment type="caution">
    <text evidence="3">The sequence shown here is derived from an EMBL/GenBank/DDBJ whole genome shotgun (WGS) entry which is preliminary data.</text>
</comment>
<dbReference type="Gene3D" id="2.40.10.120">
    <property type="match status" value="1"/>
</dbReference>
<feature type="region of interest" description="Disordered" evidence="1">
    <location>
        <begin position="84"/>
        <end position="104"/>
    </location>
</feature>
<dbReference type="SUPFAM" id="SSF50494">
    <property type="entry name" value="Trypsin-like serine proteases"/>
    <property type="match status" value="1"/>
</dbReference>
<evidence type="ECO:0000259" key="2">
    <source>
        <dbReference type="Pfam" id="PF18694"/>
    </source>
</evidence>
<name>A0AAD4N4D4_9BILA</name>
<proteinExistence type="predicted"/>
<dbReference type="Pfam" id="PF13365">
    <property type="entry name" value="Trypsin_2"/>
    <property type="match status" value="1"/>
</dbReference>
<evidence type="ECO:0000313" key="3">
    <source>
        <dbReference type="EMBL" id="KAI1714556.1"/>
    </source>
</evidence>
<gene>
    <name evidence="3" type="ORF">DdX_08657</name>
</gene>
<protein>
    <submittedName>
        <fullName evidence="3">Trypsin-like peptidase domain-containing protein</fullName>
    </submittedName>
</protein>
<sequence>MPNYVTVCEKEQIALPLDSDNTLKLRTLTSMFPNAQGLMYRNSATSPYTVLEPDFTATKIQAPNGGDWQGKTFIVVYQQSASESTSERTDASRKRPCPIPSPKKMQITKMIDNNPYWCDSIKKYVYYYLRDDNEYEKRAACAISPDYAVTYRRGRNRNLKARQCGEDNEISSNGDILTLYSTERDPLDENQPKQIIDAEVVFTDDDRDFIMLQALHDKQFFSGLKTDDILEAPKLNQCVLAIGFSTRSQDVNPTALGGIVSCVEEDEDGCMISDIISWGGDSGGGLFSKDKKLVGIISASLESDDKEFTRTLFVPASAIKYRLDLKVKKHGDRRRRRRYD</sequence>